<feature type="domain" description="IstB-like ATP-binding" evidence="1">
    <location>
        <begin position="7"/>
        <end position="63"/>
    </location>
</feature>
<dbReference type="RefSeq" id="WP_377973987.1">
    <property type="nucleotide sequence ID" value="NZ_JBHUOK010000010.1"/>
</dbReference>
<keyword evidence="2" id="KW-0067">ATP-binding</keyword>
<accession>A0ABW5VE07</accession>
<evidence type="ECO:0000313" key="3">
    <source>
        <dbReference type="Proteomes" id="UP001597532"/>
    </source>
</evidence>
<dbReference type="Pfam" id="PF01695">
    <property type="entry name" value="IstB_IS21"/>
    <property type="match status" value="1"/>
</dbReference>
<dbReference type="GO" id="GO:0005524">
    <property type="term" value="F:ATP binding"/>
    <property type="evidence" value="ECO:0007669"/>
    <property type="project" value="UniProtKB-KW"/>
</dbReference>
<evidence type="ECO:0000259" key="1">
    <source>
        <dbReference type="Pfam" id="PF01695"/>
    </source>
</evidence>
<reference evidence="3" key="1">
    <citation type="journal article" date="2019" name="Int. J. Syst. Evol. Microbiol.">
        <title>The Global Catalogue of Microorganisms (GCM) 10K type strain sequencing project: providing services to taxonomists for standard genome sequencing and annotation.</title>
        <authorList>
            <consortium name="The Broad Institute Genomics Platform"/>
            <consortium name="The Broad Institute Genome Sequencing Center for Infectious Disease"/>
            <person name="Wu L."/>
            <person name="Ma J."/>
        </authorList>
    </citation>
    <scope>NUCLEOTIDE SEQUENCE [LARGE SCALE GENOMIC DNA]</scope>
    <source>
        <strain evidence="3">KCTC 52924</strain>
    </source>
</reference>
<feature type="non-terminal residue" evidence="2">
    <location>
        <position position="65"/>
    </location>
</feature>
<name>A0ABW5VE07_9FLAO</name>
<evidence type="ECO:0000313" key="2">
    <source>
        <dbReference type="EMBL" id="MFD2789216.1"/>
    </source>
</evidence>
<gene>
    <name evidence="2" type="ORF">ACFS1K_05525</name>
</gene>
<proteinExistence type="predicted"/>
<organism evidence="2 3">
    <name type="scientific">Arenibacter antarcticus</name>
    <dbReference type="NCBI Taxonomy" id="2040469"/>
    <lineage>
        <taxon>Bacteria</taxon>
        <taxon>Pseudomonadati</taxon>
        <taxon>Bacteroidota</taxon>
        <taxon>Flavobacteriia</taxon>
        <taxon>Flavobacteriales</taxon>
        <taxon>Flavobacteriaceae</taxon>
        <taxon>Arenibacter</taxon>
    </lineage>
</organism>
<dbReference type="InterPro" id="IPR002611">
    <property type="entry name" value="IstB_ATP-bd"/>
</dbReference>
<dbReference type="Proteomes" id="UP001597532">
    <property type="component" value="Unassembled WGS sequence"/>
</dbReference>
<protein>
    <submittedName>
        <fullName evidence="2">ATP-binding protein</fullName>
    </submittedName>
</protein>
<keyword evidence="3" id="KW-1185">Reference proteome</keyword>
<sequence length="65" mass="7728">MSTIENQLTQLRLNGMHSSWKAMVETRQHHELSFGEGLEVLLQAEAEDRTHRRFERLKKGAQFRY</sequence>
<keyword evidence="2" id="KW-0547">Nucleotide-binding</keyword>
<comment type="caution">
    <text evidence="2">The sequence shown here is derived from an EMBL/GenBank/DDBJ whole genome shotgun (WGS) entry which is preliminary data.</text>
</comment>
<dbReference type="EMBL" id="JBHUOK010000010">
    <property type="protein sequence ID" value="MFD2789216.1"/>
    <property type="molecule type" value="Genomic_DNA"/>
</dbReference>